<dbReference type="Proteomes" id="UP000054359">
    <property type="component" value="Unassembled WGS sequence"/>
</dbReference>
<feature type="non-terminal residue" evidence="1">
    <location>
        <position position="41"/>
    </location>
</feature>
<evidence type="ECO:0000313" key="1">
    <source>
        <dbReference type="EMBL" id="KFM64652.1"/>
    </source>
</evidence>
<name>A0A087THR3_STEMI</name>
<protein>
    <submittedName>
        <fullName evidence="1">Uncharacterized protein</fullName>
    </submittedName>
</protein>
<accession>A0A087THR3</accession>
<dbReference type="EMBL" id="KK115271">
    <property type="protein sequence ID" value="KFM64652.1"/>
    <property type="molecule type" value="Genomic_DNA"/>
</dbReference>
<evidence type="ECO:0000313" key="2">
    <source>
        <dbReference type="Proteomes" id="UP000054359"/>
    </source>
</evidence>
<sequence length="41" mass="4468">HRISSLLRFGSCSFAFKMLLYVSLAAVAMALSSVAAQDEEF</sequence>
<feature type="non-terminal residue" evidence="1">
    <location>
        <position position="1"/>
    </location>
</feature>
<gene>
    <name evidence="1" type="ORF">X975_09226</name>
</gene>
<reference evidence="1 2" key="1">
    <citation type="submission" date="2013-11" db="EMBL/GenBank/DDBJ databases">
        <title>Genome sequencing of Stegodyphus mimosarum.</title>
        <authorList>
            <person name="Bechsgaard J."/>
        </authorList>
    </citation>
    <scope>NUCLEOTIDE SEQUENCE [LARGE SCALE GENOMIC DNA]</scope>
</reference>
<organism evidence="1 2">
    <name type="scientific">Stegodyphus mimosarum</name>
    <name type="common">African social velvet spider</name>
    <dbReference type="NCBI Taxonomy" id="407821"/>
    <lineage>
        <taxon>Eukaryota</taxon>
        <taxon>Metazoa</taxon>
        <taxon>Ecdysozoa</taxon>
        <taxon>Arthropoda</taxon>
        <taxon>Chelicerata</taxon>
        <taxon>Arachnida</taxon>
        <taxon>Araneae</taxon>
        <taxon>Araneomorphae</taxon>
        <taxon>Entelegynae</taxon>
        <taxon>Eresoidea</taxon>
        <taxon>Eresidae</taxon>
        <taxon>Stegodyphus</taxon>
    </lineage>
</organism>
<dbReference type="AlphaFoldDB" id="A0A087THR3"/>
<proteinExistence type="predicted"/>
<keyword evidence="2" id="KW-1185">Reference proteome</keyword>